<evidence type="ECO:0000256" key="6">
    <source>
        <dbReference type="ARBA" id="ARBA00022917"/>
    </source>
</evidence>
<dbReference type="Pfam" id="PF24810">
    <property type="entry name" value="RBD_LARS1"/>
    <property type="match status" value="1"/>
</dbReference>
<dbReference type="PANTHER" id="PTHR45794">
    <property type="entry name" value="LEUCYL-TRNA SYNTHETASE"/>
    <property type="match status" value="1"/>
</dbReference>
<name>A0A2R5L832_9ACAR</name>
<dbReference type="Gene3D" id="3.40.50.620">
    <property type="entry name" value="HUPs"/>
    <property type="match status" value="1"/>
</dbReference>
<feature type="domain" description="Methionyl/Valyl/Leucyl/Isoleucyl-tRNA synthetase anticodon-binding" evidence="12">
    <location>
        <begin position="801"/>
        <end position="918"/>
    </location>
</feature>
<dbReference type="NCBIfam" id="NF008957">
    <property type="entry name" value="PRK12300.1"/>
    <property type="match status" value="1"/>
</dbReference>
<evidence type="ECO:0000256" key="1">
    <source>
        <dbReference type="ARBA" id="ARBA00005594"/>
    </source>
</evidence>
<dbReference type="SUPFAM" id="SSF52374">
    <property type="entry name" value="Nucleotidylyl transferase"/>
    <property type="match status" value="1"/>
</dbReference>
<dbReference type="SUPFAM" id="SSF50677">
    <property type="entry name" value="ValRS/IleRS/LeuRS editing domain"/>
    <property type="match status" value="1"/>
</dbReference>
<dbReference type="CDD" id="cd07959">
    <property type="entry name" value="Anticodon_Ia_Leu_AEc"/>
    <property type="match status" value="1"/>
</dbReference>
<evidence type="ECO:0000256" key="10">
    <source>
        <dbReference type="RuleBase" id="RU363035"/>
    </source>
</evidence>
<dbReference type="AlphaFoldDB" id="A0A2R5L832"/>
<dbReference type="Pfam" id="PF08264">
    <property type="entry name" value="Anticodon_1"/>
    <property type="match status" value="1"/>
</dbReference>
<evidence type="ECO:0000256" key="3">
    <source>
        <dbReference type="ARBA" id="ARBA00022598"/>
    </source>
</evidence>
<dbReference type="InterPro" id="IPR004493">
    <property type="entry name" value="Leu-tRNA-synth_Ia_arc/euk"/>
</dbReference>
<evidence type="ECO:0000256" key="5">
    <source>
        <dbReference type="ARBA" id="ARBA00022840"/>
    </source>
</evidence>
<dbReference type="PROSITE" id="PS00178">
    <property type="entry name" value="AA_TRNA_LIGASE_I"/>
    <property type="match status" value="1"/>
</dbReference>
<dbReference type="EMBL" id="GGLE01001540">
    <property type="protein sequence ID" value="MBY05666.1"/>
    <property type="molecule type" value="Transcribed_RNA"/>
</dbReference>
<dbReference type="GO" id="GO:0005524">
    <property type="term" value="F:ATP binding"/>
    <property type="evidence" value="ECO:0007669"/>
    <property type="project" value="UniProtKB-KW"/>
</dbReference>
<evidence type="ECO:0000256" key="9">
    <source>
        <dbReference type="ARBA" id="ARBA00047469"/>
    </source>
</evidence>
<dbReference type="PANTHER" id="PTHR45794:SF1">
    <property type="entry name" value="LEUCINE--TRNA LIGASE, CYTOPLASMIC"/>
    <property type="match status" value="1"/>
</dbReference>
<evidence type="ECO:0000259" key="12">
    <source>
        <dbReference type="Pfam" id="PF08264"/>
    </source>
</evidence>
<sequence>MNSSSARKGTFKVNTLREIEAEVQTRWEKEKVFEENALGSHLGADDKFFVTFPYPYVNGRLHLGHTFSLSKCEFAVGFQRMLGKKCLFPFGFHCTGMPIKACADKLAREIEQYGNPPTIPEETEDDTNVTETTTDKAEALLKSKAKGKKSKAAAKTVAAKYQWQIMASLGIPENEIAKFADAAYWLGYFPPVVRDDLMKMGLKVDWRRSFITTDANPFYDSFIRWQFLRLKERDKIKFGKRYTIFSPKDNQPCMDHDRSTGEGVGPQEYTLIKMKAIQPFPENLKSLSGRNVFLIAATLRPETMYGQTNCWVRPDMNYVAFELANGDVFVSTLRAALNMSYQGFTKENGKVDILLKLTGQGIMGLPLRSPLTSYSVIYTLPMLTIKEDKGTGIVTSVPSDAPDDFAALRDLKQKEALRQKFGVQDSMVLPFDPVPIIDVPSFGSLSAVAVCDQLKIQSQNDRDKLQEAKERVYMKGFYEGVLLVGPYKGNKIQDVKKQIQKEMIDKQEAVIYMEPEKKVMSRSGDECVVALCDQWYLDYGNPEWKRMARAALSRMETYSDEVRKNFEATLDWLCEHACSRTYGLGTKLPWDESWLIESLSDSTIYMAYYTIAHFLQDGDITGHSPRTRFGYKPEDMTPEVWDYIFLNKNNLPADSKVKQEDLDIIRQEFEYWYPMDLRCSGKDLIPNHLSYCIFTHCAMWPDEPDKWVKGMRANGHLLLNSEKMSKSTGNFLTLADALEKFSADGMRLALADAGDGVEDANFVETMADAGILRLYAFLEWVKEMIVGSDALRTGPRNSYVDKVFLNDMDHYINETYENYRQMMFKEALRTGFFEFQAARDKYRELCGANGMHRDLVFRFIEAQILILSPICPHICEHVWSLLGKEGSIMKARWPQTGEVDETLLKSSQYLMDTVHDFRIRLKQFHTAASKGKKKEEIASRSKASDSILQGTVWIAKTYPPWQATVLTTLQTLHRRHRGLPDNKVISAELKDNAELKKYMKKVMPFAQALREKVEERGIVALNTTLDFDEKYVLEENMRYLLNTLELDAIELKYNHEASEKIKEECSPGQPYIVFSHAQSAHLRCINPQPCNGHFELLVPVLDGDTLEKVISRMAKQHSPLLANKYNVTLLRYEDSLMGPRKLPAFDKPEYGKTAIPPEACFHIKQDTGDLEVSTNGKKINIGKQIAYVVH</sequence>
<dbReference type="Pfam" id="PF22947">
    <property type="entry name" value="ULD_3"/>
    <property type="match status" value="1"/>
</dbReference>
<dbReference type="InterPro" id="IPR001412">
    <property type="entry name" value="aa-tRNA-synth_I_CS"/>
</dbReference>
<protein>
    <recommendedName>
        <fullName evidence="2">leucine--tRNA ligase</fullName>
        <ecNumber evidence="2">6.1.1.4</ecNumber>
    </recommendedName>
    <alternativeName>
        <fullName evidence="8">Leucyl-tRNA synthetase</fullName>
    </alternativeName>
</protein>
<keyword evidence="7 10" id="KW-0030">Aminoacyl-tRNA synthetase</keyword>
<dbReference type="InterPro" id="IPR054509">
    <property type="entry name" value="LARS1_ULD"/>
</dbReference>
<keyword evidence="6 10" id="KW-0648">Protein biosynthesis</keyword>
<dbReference type="SUPFAM" id="SSF47323">
    <property type="entry name" value="Anticodon-binding domain of a subclass of class I aminoacyl-tRNA synthetases"/>
    <property type="match status" value="1"/>
</dbReference>
<comment type="similarity">
    <text evidence="1 10">Belongs to the class-I aminoacyl-tRNA synthetase family.</text>
</comment>
<dbReference type="InterPro" id="IPR009080">
    <property type="entry name" value="tRNAsynth_Ia_anticodon-bd"/>
</dbReference>
<feature type="domain" description="Aminoacyl-tRNA synthetase class Ia" evidence="11">
    <location>
        <begin position="191"/>
        <end position="761"/>
    </location>
</feature>
<evidence type="ECO:0000313" key="15">
    <source>
        <dbReference type="EMBL" id="MBY05666.1"/>
    </source>
</evidence>
<accession>A0A2R5L832</accession>
<evidence type="ECO:0000259" key="11">
    <source>
        <dbReference type="Pfam" id="PF00133"/>
    </source>
</evidence>
<evidence type="ECO:0000256" key="7">
    <source>
        <dbReference type="ARBA" id="ARBA00023146"/>
    </source>
</evidence>
<dbReference type="Gene3D" id="3.90.740.10">
    <property type="entry name" value="Valyl/Leucyl/Isoleucyl-tRNA synthetase, editing domain"/>
    <property type="match status" value="1"/>
</dbReference>
<comment type="catalytic activity">
    <reaction evidence="9">
        <text>tRNA(Leu) + L-leucine + ATP = L-leucyl-tRNA(Leu) + AMP + diphosphate</text>
        <dbReference type="Rhea" id="RHEA:11688"/>
        <dbReference type="Rhea" id="RHEA-COMP:9613"/>
        <dbReference type="Rhea" id="RHEA-COMP:9622"/>
        <dbReference type="ChEBI" id="CHEBI:30616"/>
        <dbReference type="ChEBI" id="CHEBI:33019"/>
        <dbReference type="ChEBI" id="CHEBI:57427"/>
        <dbReference type="ChEBI" id="CHEBI:78442"/>
        <dbReference type="ChEBI" id="CHEBI:78494"/>
        <dbReference type="ChEBI" id="CHEBI:456215"/>
        <dbReference type="EC" id="6.1.1.4"/>
    </reaction>
</comment>
<evidence type="ECO:0000256" key="2">
    <source>
        <dbReference type="ARBA" id="ARBA00013164"/>
    </source>
</evidence>
<dbReference type="InterPro" id="IPR009008">
    <property type="entry name" value="Val/Leu/Ile-tRNA-synth_edit"/>
</dbReference>
<keyword evidence="3 10" id="KW-0436">Ligase</keyword>
<evidence type="ECO:0000256" key="4">
    <source>
        <dbReference type="ARBA" id="ARBA00022741"/>
    </source>
</evidence>
<dbReference type="InterPro" id="IPR055416">
    <property type="entry name" value="RBD_LARS1"/>
</dbReference>
<feature type="domain" description="Leucine--tRNA ligase ubiquitin-like" evidence="13">
    <location>
        <begin position="1078"/>
        <end position="1189"/>
    </location>
</feature>
<dbReference type="InterPro" id="IPR013155">
    <property type="entry name" value="M/V/L/I-tRNA-synth_anticd-bd"/>
</dbReference>
<dbReference type="Gene3D" id="1.10.730.10">
    <property type="entry name" value="Isoleucyl-tRNA Synthetase, Domain 1"/>
    <property type="match status" value="1"/>
</dbReference>
<dbReference type="FunFam" id="1.10.730.10:FF:000020">
    <property type="entry name" value="Leucine--tRNA ligase cytoplasmic"/>
    <property type="match status" value="1"/>
</dbReference>
<evidence type="ECO:0000256" key="8">
    <source>
        <dbReference type="ARBA" id="ARBA00030520"/>
    </source>
</evidence>
<evidence type="ECO:0000259" key="13">
    <source>
        <dbReference type="Pfam" id="PF22947"/>
    </source>
</evidence>
<feature type="domain" description="Aminoacyl-tRNA synthetase class Ia" evidence="11">
    <location>
        <begin position="23"/>
        <end position="105"/>
    </location>
</feature>
<keyword evidence="5 10" id="KW-0067">ATP-binding</keyword>
<evidence type="ECO:0000259" key="14">
    <source>
        <dbReference type="Pfam" id="PF24810"/>
    </source>
</evidence>
<dbReference type="FunFam" id="3.90.740.10:FF:000001">
    <property type="entry name" value="Leucine--tRNA ligase, cytoplasmic"/>
    <property type="match status" value="1"/>
</dbReference>
<dbReference type="GO" id="GO:0006429">
    <property type="term" value="P:leucyl-tRNA aminoacylation"/>
    <property type="evidence" value="ECO:0007669"/>
    <property type="project" value="InterPro"/>
</dbReference>
<dbReference type="GO" id="GO:0002161">
    <property type="term" value="F:aminoacyl-tRNA deacylase activity"/>
    <property type="evidence" value="ECO:0007669"/>
    <property type="project" value="InterPro"/>
</dbReference>
<feature type="domain" description="Leucine--tRNA ligase RagD-binding" evidence="14">
    <location>
        <begin position="954"/>
        <end position="1026"/>
    </location>
</feature>
<dbReference type="GO" id="GO:0004823">
    <property type="term" value="F:leucine-tRNA ligase activity"/>
    <property type="evidence" value="ECO:0007669"/>
    <property type="project" value="UniProtKB-EC"/>
</dbReference>
<dbReference type="InterPro" id="IPR014729">
    <property type="entry name" value="Rossmann-like_a/b/a_fold"/>
</dbReference>
<dbReference type="NCBIfam" id="TIGR00395">
    <property type="entry name" value="leuS_arch"/>
    <property type="match status" value="1"/>
</dbReference>
<keyword evidence="4 10" id="KW-0547">Nucleotide-binding</keyword>
<dbReference type="EC" id="6.1.1.4" evidence="2"/>
<dbReference type="InterPro" id="IPR002300">
    <property type="entry name" value="aa-tRNA-synth_Ia"/>
</dbReference>
<proteinExistence type="inferred from homology"/>
<reference evidence="15" key="1">
    <citation type="submission" date="2018-03" db="EMBL/GenBank/DDBJ databases">
        <title>The relapsing fever spirochete Borrelia turicatae persists in the highly oxidative environment of its soft-bodied tick vector.</title>
        <authorList>
            <person name="Bourret T.J."/>
            <person name="Boyle W.K."/>
            <person name="Valenzuela J.G."/>
            <person name="Oliveira F."/>
            <person name="Lopez J.E."/>
        </authorList>
    </citation>
    <scope>NUCLEOTIDE SEQUENCE</scope>
    <source>
        <strain evidence="15">Kansas strain/isolate</strain>
        <tissue evidence="15">Salivary glands</tissue>
    </source>
</reference>
<dbReference type="Pfam" id="PF00133">
    <property type="entry name" value="tRNA-synt_1"/>
    <property type="match status" value="2"/>
</dbReference>
<organism evidence="15">
    <name type="scientific">Ornithodoros turicata</name>
    <dbReference type="NCBI Taxonomy" id="34597"/>
    <lineage>
        <taxon>Eukaryota</taxon>
        <taxon>Metazoa</taxon>
        <taxon>Ecdysozoa</taxon>
        <taxon>Arthropoda</taxon>
        <taxon>Chelicerata</taxon>
        <taxon>Arachnida</taxon>
        <taxon>Acari</taxon>
        <taxon>Parasitiformes</taxon>
        <taxon>Ixodida</taxon>
        <taxon>Ixodoidea</taxon>
        <taxon>Argasidae</taxon>
        <taxon>Ornithodorinae</taxon>
        <taxon>Ornithodoros</taxon>
    </lineage>
</organism>